<comment type="cofactor">
    <cofactor evidence="1">
        <name>Zn(2+)</name>
        <dbReference type="ChEBI" id="CHEBI:29105"/>
    </cofactor>
</comment>
<evidence type="ECO:0000313" key="7">
    <source>
        <dbReference type="Proteomes" id="UP000077339"/>
    </source>
</evidence>
<reference evidence="6 7" key="1">
    <citation type="submission" date="2014-02" db="EMBL/GenBank/DDBJ databases">
        <title>Kosmotoga genome sequencing.</title>
        <authorList>
            <person name="Pollo S.M."/>
            <person name="Charchuk R."/>
            <person name="Nesbo C.L."/>
        </authorList>
    </citation>
    <scope>NUCLEOTIDE SEQUENCE [LARGE SCALE GENOMIC DNA]</scope>
    <source>
        <strain evidence="6 7">S304</strain>
    </source>
</reference>
<name>A0A176JVJ8_9BACT</name>
<dbReference type="PATRIC" id="fig|1453497.3.peg.997"/>
<dbReference type="Pfam" id="PF00753">
    <property type="entry name" value="Lactamase_B"/>
    <property type="match status" value="2"/>
</dbReference>
<dbReference type="Proteomes" id="UP000077339">
    <property type="component" value="Unassembled WGS sequence"/>
</dbReference>
<evidence type="ECO:0000256" key="1">
    <source>
        <dbReference type="ARBA" id="ARBA00001947"/>
    </source>
</evidence>
<comment type="caution">
    <text evidence="6">The sequence shown here is derived from an EMBL/GenBank/DDBJ whole genome shotgun (WGS) entry which is preliminary data.</text>
</comment>
<dbReference type="InterPro" id="IPR001279">
    <property type="entry name" value="Metallo-B-lactamas"/>
</dbReference>
<evidence type="ECO:0000259" key="5">
    <source>
        <dbReference type="SMART" id="SM00849"/>
    </source>
</evidence>
<sequence>MFEENTYVLKNGTKIFVIDPGKGTFEKIETNNRQNLWVLLTHSHIDHIFELSHFAGANLYFNESIDFVTNPATNLSLYFPLKTPDIKKFNLCNIDDLPEYFEVIKTPGHTPGSVCFMYMKKYLFTGDTLFSDSIGRTDLPGGNEKKLFESLRLLKGLLMEYPEMEVFPGHGAPAKAADILMKNIYLKSL</sequence>
<feature type="domain" description="Metallo-beta-lactamase" evidence="5">
    <location>
        <begin position="3"/>
        <end position="170"/>
    </location>
</feature>
<accession>A0A176JVJ8</accession>
<protein>
    <recommendedName>
        <fullName evidence="5">Metallo-beta-lactamase domain-containing protein</fullName>
    </recommendedName>
</protein>
<evidence type="ECO:0000313" key="6">
    <source>
        <dbReference type="EMBL" id="OAA27581.1"/>
    </source>
</evidence>
<keyword evidence="3" id="KW-0378">Hydrolase</keyword>
<evidence type="ECO:0000256" key="2">
    <source>
        <dbReference type="ARBA" id="ARBA00022723"/>
    </source>
</evidence>
<dbReference type="PANTHER" id="PTHR46233:SF3">
    <property type="entry name" value="HYDROXYACYLGLUTATHIONE HYDROLASE GLOC"/>
    <property type="match status" value="1"/>
</dbReference>
<dbReference type="SMART" id="SM00849">
    <property type="entry name" value="Lactamase_B"/>
    <property type="match status" value="1"/>
</dbReference>
<gene>
    <name evidence="6" type="ORF">AT15_05020</name>
</gene>
<evidence type="ECO:0000256" key="3">
    <source>
        <dbReference type="ARBA" id="ARBA00022801"/>
    </source>
</evidence>
<dbReference type="EMBL" id="JFHK01000026">
    <property type="protein sequence ID" value="OAA27581.1"/>
    <property type="molecule type" value="Genomic_DNA"/>
</dbReference>
<dbReference type="InterPro" id="IPR051453">
    <property type="entry name" value="MBL_Glyoxalase_II"/>
</dbReference>
<dbReference type="PANTHER" id="PTHR46233">
    <property type="entry name" value="HYDROXYACYLGLUTATHIONE HYDROLASE GLOC"/>
    <property type="match status" value="1"/>
</dbReference>
<keyword evidence="2" id="KW-0479">Metal-binding</keyword>
<dbReference type="AlphaFoldDB" id="A0A176JVJ8"/>
<dbReference type="GO" id="GO:0046872">
    <property type="term" value="F:metal ion binding"/>
    <property type="evidence" value="ECO:0007669"/>
    <property type="project" value="UniProtKB-KW"/>
</dbReference>
<dbReference type="STRING" id="1453497.AT15_05020"/>
<dbReference type="InterPro" id="IPR036866">
    <property type="entry name" value="RibonucZ/Hydroxyglut_hydro"/>
</dbReference>
<dbReference type="SUPFAM" id="SSF56281">
    <property type="entry name" value="Metallo-hydrolase/oxidoreductase"/>
    <property type="match status" value="1"/>
</dbReference>
<dbReference type="Gene3D" id="3.60.15.10">
    <property type="entry name" value="Ribonuclease Z/Hydroxyacylglutathione hydrolase-like"/>
    <property type="match status" value="1"/>
</dbReference>
<organism evidence="6 7">
    <name type="scientific">Kosmotoga arenicorallina S304</name>
    <dbReference type="NCBI Taxonomy" id="1453497"/>
    <lineage>
        <taxon>Bacteria</taxon>
        <taxon>Thermotogati</taxon>
        <taxon>Thermotogota</taxon>
        <taxon>Thermotogae</taxon>
        <taxon>Kosmotogales</taxon>
        <taxon>Kosmotogaceae</taxon>
        <taxon>Kosmotoga</taxon>
    </lineage>
</organism>
<keyword evidence="7" id="KW-1185">Reference proteome</keyword>
<evidence type="ECO:0000256" key="4">
    <source>
        <dbReference type="ARBA" id="ARBA00022833"/>
    </source>
</evidence>
<dbReference type="CDD" id="cd06262">
    <property type="entry name" value="metallo-hydrolase-like_MBL-fold"/>
    <property type="match status" value="1"/>
</dbReference>
<proteinExistence type="predicted"/>
<keyword evidence="4" id="KW-0862">Zinc</keyword>
<dbReference type="GO" id="GO:0016787">
    <property type="term" value="F:hydrolase activity"/>
    <property type="evidence" value="ECO:0007669"/>
    <property type="project" value="UniProtKB-KW"/>
</dbReference>